<accession>A0A916DX58</accession>
<dbReference type="PROSITE" id="PS51257">
    <property type="entry name" value="PROKAR_LIPOPROTEIN"/>
    <property type="match status" value="1"/>
</dbReference>
<keyword evidence="1" id="KW-0732">Signal</keyword>
<dbReference type="RefSeq" id="WP_264789937.1">
    <property type="nucleotide sequence ID" value="NZ_AP026867.1"/>
</dbReference>
<protein>
    <submittedName>
        <fullName evidence="4">Peptidoglycan DD-metalloendopeptidase family protein</fullName>
    </submittedName>
</protein>
<dbReference type="GO" id="GO:0004222">
    <property type="term" value="F:metalloendopeptidase activity"/>
    <property type="evidence" value="ECO:0007669"/>
    <property type="project" value="TreeGrafter"/>
</dbReference>
<sequence length="410" mass="48115">MKHYTFTFLLILIGCTTCLAQSRSDLEKKRRSINHEINKTNLLIRKTTNNKKATFQKLNLLKQQIDSREESIEVAMHHVDQIDTMIDRKMTVVEVLESDLVVLRSNYKKLIRQLYRYKISRNVISFLLSSNSFNQAYQRWIYIQHLEGYRNMQAKFIQQTQKDLTQRINQLEQQKSEQDLLLQQEIEQKQLLADEKKNKAQLIEQLKKKEARLRSDLKRKKRYKIQLNKKIERAILEQIASAKEAARKYQQQQTKKPRRQQQPAPSILLEDEASRQFAQQRGQLMSPIYHGVIVGYYGRRNHPLFQDVIVNNNGIDIKGQYNSVVRNVYKGEVVSIFTIPGFNNAVMVKHGNYYTTYSNIAKVYVKKGQRLKTGGQIGTIGRDTNAGGHVLHFEVWHNKSKENPANWIKR</sequence>
<organism evidence="4 5">
    <name type="scientific">Aureispira anguillae</name>
    <dbReference type="NCBI Taxonomy" id="2864201"/>
    <lineage>
        <taxon>Bacteria</taxon>
        <taxon>Pseudomonadati</taxon>
        <taxon>Bacteroidota</taxon>
        <taxon>Saprospiria</taxon>
        <taxon>Saprospirales</taxon>
        <taxon>Saprospiraceae</taxon>
        <taxon>Aureispira</taxon>
    </lineage>
</organism>
<dbReference type="SUPFAM" id="SSF51261">
    <property type="entry name" value="Duplicated hybrid motif"/>
    <property type="match status" value="1"/>
</dbReference>
<dbReference type="PANTHER" id="PTHR21666:SF289">
    <property type="entry name" value="L-ALA--D-GLU ENDOPEPTIDASE"/>
    <property type="match status" value="1"/>
</dbReference>
<dbReference type="PANTHER" id="PTHR21666">
    <property type="entry name" value="PEPTIDASE-RELATED"/>
    <property type="match status" value="1"/>
</dbReference>
<dbReference type="InterPro" id="IPR050570">
    <property type="entry name" value="Cell_wall_metabolism_enzyme"/>
</dbReference>
<dbReference type="CDD" id="cd12797">
    <property type="entry name" value="M23_peptidase"/>
    <property type="match status" value="1"/>
</dbReference>
<proteinExistence type="predicted"/>
<dbReference type="EMBL" id="AP026867">
    <property type="protein sequence ID" value="BDS14726.1"/>
    <property type="molecule type" value="Genomic_DNA"/>
</dbReference>
<evidence type="ECO:0000259" key="3">
    <source>
        <dbReference type="Pfam" id="PF01551"/>
    </source>
</evidence>
<dbReference type="KEGG" id="aup:AsAng_0055080"/>
<evidence type="ECO:0000313" key="5">
    <source>
        <dbReference type="Proteomes" id="UP001060919"/>
    </source>
</evidence>
<feature type="coiled-coil region" evidence="2">
    <location>
        <begin position="154"/>
        <end position="252"/>
    </location>
</feature>
<dbReference type="Gene3D" id="2.70.70.10">
    <property type="entry name" value="Glucose Permease (Domain IIA)"/>
    <property type="match status" value="1"/>
</dbReference>
<dbReference type="InterPro" id="IPR011055">
    <property type="entry name" value="Dup_hybrid_motif"/>
</dbReference>
<gene>
    <name evidence="4" type="ORF">AsAng_0055080</name>
</gene>
<dbReference type="AlphaFoldDB" id="A0A916DX58"/>
<dbReference type="Proteomes" id="UP001060919">
    <property type="component" value="Chromosome"/>
</dbReference>
<evidence type="ECO:0000313" key="4">
    <source>
        <dbReference type="EMBL" id="BDS14726.1"/>
    </source>
</evidence>
<keyword evidence="2" id="KW-0175">Coiled coil</keyword>
<dbReference type="Gene3D" id="6.10.250.3150">
    <property type="match status" value="1"/>
</dbReference>
<dbReference type="Pfam" id="PF01551">
    <property type="entry name" value="Peptidase_M23"/>
    <property type="match status" value="1"/>
</dbReference>
<evidence type="ECO:0000256" key="1">
    <source>
        <dbReference type="ARBA" id="ARBA00022729"/>
    </source>
</evidence>
<reference evidence="4" key="1">
    <citation type="submission" date="2022-09" db="EMBL/GenBank/DDBJ databases">
        <title>Aureispira anguillicida sp. nov., isolated from Leptocephalus of Japanese eel Anguilla japonica.</title>
        <authorList>
            <person name="Yuasa K."/>
            <person name="Mekata T."/>
            <person name="Ikunari K."/>
        </authorList>
    </citation>
    <scope>NUCLEOTIDE SEQUENCE</scope>
    <source>
        <strain evidence="4">EL160426</strain>
    </source>
</reference>
<name>A0A916DX58_9BACT</name>
<evidence type="ECO:0000256" key="2">
    <source>
        <dbReference type="SAM" id="Coils"/>
    </source>
</evidence>
<keyword evidence="5" id="KW-1185">Reference proteome</keyword>
<feature type="domain" description="M23ase beta-sheet core" evidence="3">
    <location>
        <begin position="312"/>
        <end position="404"/>
    </location>
</feature>
<dbReference type="InterPro" id="IPR016047">
    <property type="entry name" value="M23ase_b-sheet_dom"/>
</dbReference>